<dbReference type="EMBL" id="QRTW01000040">
    <property type="protein sequence ID" value="RGR09174.1"/>
    <property type="molecule type" value="Genomic_DNA"/>
</dbReference>
<dbReference type="InterPro" id="IPR011639">
    <property type="entry name" value="MethylTrfase_TaqI-like_dom"/>
</dbReference>
<evidence type="ECO:0000256" key="1">
    <source>
        <dbReference type="ARBA" id="ARBA00006594"/>
    </source>
</evidence>
<evidence type="ECO:0000256" key="4">
    <source>
        <dbReference type="ARBA" id="ARBA00022679"/>
    </source>
</evidence>
<dbReference type="PANTHER" id="PTHR33841:SF5">
    <property type="entry name" value="DNA METHYLASE (MODIFICATION METHYLASE) (METHYLTRANSFERASE)-RELATED"/>
    <property type="match status" value="1"/>
</dbReference>
<feature type="domain" description="Type II methyltransferase M.TaqI-like" evidence="7">
    <location>
        <begin position="90"/>
        <end position="197"/>
    </location>
</feature>
<comment type="similarity">
    <text evidence="1">Belongs to the N(4)/N(6)-methyltransferase family.</text>
</comment>
<dbReference type="GO" id="GO:0006304">
    <property type="term" value="P:DNA modification"/>
    <property type="evidence" value="ECO:0007669"/>
    <property type="project" value="InterPro"/>
</dbReference>
<keyword evidence="4 9" id="KW-0808">Transferase</keyword>
<dbReference type="GO" id="GO:0032259">
    <property type="term" value="P:methylation"/>
    <property type="evidence" value="ECO:0007669"/>
    <property type="project" value="UniProtKB-KW"/>
</dbReference>
<gene>
    <name evidence="9" type="ORF">DWY65_15055</name>
</gene>
<evidence type="ECO:0000256" key="3">
    <source>
        <dbReference type="ARBA" id="ARBA00022603"/>
    </source>
</evidence>
<dbReference type="AlphaFoldDB" id="A0A412DD85"/>
<reference evidence="9 10" key="1">
    <citation type="submission" date="2018-08" db="EMBL/GenBank/DDBJ databases">
        <title>A genome reference for cultivated species of the human gut microbiota.</title>
        <authorList>
            <person name="Zou Y."/>
            <person name="Xue W."/>
            <person name="Luo G."/>
        </authorList>
    </citation>
    <scope>NUCLEOTIDE SEQUENCE [LARGE SCALE GENOMIC DNA]</scope>
    <source>
        <strain evidence="9 10">AF26-20BH</strain>
    </source>
</reference>
<dbReference type="RefSeq" id="WP_117904844.1">
    <property type="nucleotide sequence ID" value="NZ_JADNPL010000042.1"/>
</dbReference>
<feature type="domain" description="Type II methyltransferase M.Eco57I C-terminal" evidence="8">
    <location>
        <begin position="251"/>
        <end position="503"/>
    </location>
</feature>
<dbReference type="InterPro" id="IPR054520">
    <property type="entry name" value="M_Eco57I_C"/>
</dbReference>
<keyword evidence="5" id="KW-0949">S-adenosyl-L-methionine</keyword>
<evidence type="ECO:0000256" key="5">
    <source>
        <dbReference type="ARBA" id="ARBA00022691"/>
    </source>
</evidence>
<evidence type="ECO:0000313" key="10">
    <source>
        <dbReference type="Proteomes" id="UP000283310"/>
    </source>
</evidence>
<dbReference type="Proteomes" id="UP000283310">
    <property type="component" value="Unassembled WGS sequence"/>
</dbReference>
<name>A0A412DD85_BACSE</name>
<dbReference type="EC" id="2.1.1.72" evidence="2"/>
<sequence>MQLIENATDQKLRGAYYTPPVIAKFILQWGINGNNDLNILEPSCGDGVFLECISNNKILYNSVTAVEYEVGEAEKARAIPLHDSEVINEDFHRFCLNTDKRFNLAVGNPPFIRYQYYDAEQQKLADEIFKRSKLKRTKLTNAWVTFVVGCSQLLTETGKMGFVIPSELLMVKYAQQLRQYLAKSFNKINIISFENLVFEEIQQEVVLLLCEKNGTDEHLIEHIEVKDADSLLTLDPRRLKFPNKKIDFHTDKWTYYFLEKEELDLLEKVKHNMPSISTYANIEVGITTGANDYFTVPKSIVTLYNLEEYAKPMVGRSVQVNSLCFTKKDWLANVELGAKAHLLVFPSGVKENGNDGVKAYINNGEKEGINKGYKTGIRDEWYIIPSIKLSDALFLRRNNQYPKFVLNEAKAYTTDTMHRVFIKEGVNKKAFVASYYNSLSFTFAEILGRNFGGGCLELMPSEVGGIYMPYRVENETLFAEIDRMLRHKRTADEILDYTDRVILHEGMGLSMEEVQTARSIWHKIMGRRLSRETLEKKKEVNVEKKAKFTHLDFLDLFEQYQDNNIVDNSFAHEDISENVASSRKYLIDGSKNVLISLVKRDNFNQYLDKSAKIYYTGKKFPSKVALNKLYYFMPYLKGKGIRDLYLIKIARVGTRKEGQLGENKDDLRLVFEIEYVAQLFDDYQVIDLKIWRTFTDTTINDLLKQKDYDLQSLI</sequence>
<comment type="catalytic activity">
    <reaction evidence="6">
        <text>a 2'-deoxyadenosine in DNA + S-adenosyl-L-methionine = an N(6)-methyl-2'-deoxyadenosine in DNA + S-adenosyl-L-homocysteine + H(+)</text>
        <dbReference type="Rhea" id="RHEA:15197"/>
        <dbReference type="Rhea" id="RHEA-COMP:12418"/>
        <dbReference type="Rhea" id="RHEA-COMP:12419"/>
        <dbReference type="ChEBI" id="CHEBI:15378"/>
        <dbReference type="ChEBI" id="CHEBI:57856"/>
        <dbReference type="ChEBI" id="CHEBI:59789"/>
        <dbReference type="ChEBI" id="CHEBI:90615"/>
        <dbReference type="ChEBI" id="CHEBI:90616"/>
        <dbReference type="EC" id="2.1.1.72"/>
    </reaction>
</comment>
<dbReference type="PRINTS" id="PR00507">
    <property type="entry name" value="N12N6MTFRASE"/>
</dbReference>
<keyword evidence="3 9" id="KW-0489">Methyltransferase</keyword>
<dbReference type="SUPFAM" id="SSF53335">
    <property type="entry name" value="S-adenosyl-L-methionine-dependent methyltransferases"/>
    <property type="match status" value="1"/>
</dbReference>
<dbReference type="Pfam" id="PF07669">
    <property type="entry name" value="Eco57I"/>
    <property type="match status" value="1"/>
</dbReference>
<dbReference type="GO" id="GO:0009007">
    <property type="term" value="F:site-specific DNA-methyltransferase (adenine-specific) activity"/>
    <property type="evidence" value="ECO:0007669"/>
    <property type="project" value="UniProtKB-EC"/>
</dbReference>
<protein>
    <recommendedName>
        <fullName evidence="2">site-specific DNA-methyltransferase (adenine-specific)</fullName>
        <ecNumber evidence="2">2.1.1.72</ecNumber>
    </recommendedName>
</protein>
<dbReference type="GO" id="GO:0003676">
    <property type="term" value="F:nucleic acid binding"/>
    <property type="evidence" value="ECO:0007669"/>
    <property type="project" value="InterPro"/>
</dbReference>
<evidence type="ECO:0000256" key="6">
    <source>
        <dbReference type="ARBA" id="ARBA00047942"/>
    </source>
</evidence>
<accession>A0A412DD85</accession>
<dbReference type="PROSITE" id="PS00092">
    <property type="entry name" value="N6_MTASE"/>
    <property type="match status" value="1"/>
</dbReference>
<dbReference type="PANTHER" id="PTHR33841">
    <property type="entry name" value="DNA METHYLTRANSFERASE YEEA-RELATED"/>
    <property type="match status" value="1"/>
</dbReference>
<dbReference type="Pfam" id="PF22837">
    <property type="entry name" value="M_Eco57I_C"/>
    <property type="match status" value="1"/>
</dbReference>
<dbReference type="InterPro" id="IPR050953">
    <property type="entry name" value="N4_N6_ade-DNA_methylase"/>
</dbReference>
<evidence type="ECO:0000313" key="9">
    <source>
        <dbReference type="EMBL" id="RGR09174.1"/>
    </source>
</evidence>
<dbReference type="InterPro" id="IPR002052">
    <property type="entry name" value="DNA_methylase_N6_adenine_CS"/>
</dbReference>
<dbReference type="Gene3D" id="3.40.50.150">
    <property type="entry name" value="Vaccinia Virus protein VP39"/>
    <property type="match status" value="1"/>
</dbReference>
<proteinExistence type="inferred from homology"/>
<evidence type="ECO:0000259" key="8">
    <source>
        <dbReference type="Pfam" id="PF22837"/>
    </source>
</evidence>
<comment type="caution">
    <text evidence="9">The sequence shown here is derived from an EMBL/GenBank/DDBJ whole genome shotgun (WGS) entry which is preliminary data.</text>
</comment>
<evidence type="ECO:0000256" key="2">
    <source>
        <dbReference type="ARBA" id="ARBA00011900"/>
    </source>
</evidence>
<evidence type="ECO:0000259" key="7">
    <source>
        <dbReference type="Pfam" id="PF07669"/>
    </source>
</evidence>
<dbReference type="InterPro" id="IPR029063">
    <property type="entry name" value="SAM-dependent_MTases_sf"/>
</dbReference>
<organism evidence="9 10">
    <name type="scientific">Bacteroides stercoris</name>
    <dbReference type="NCBI Taxonomy" id="46506"/>
    <lineage>
        <taxon>Bacteria</taxon>
        <taxon>Pseudomonadati</taxon>
        <taxon>Bacteroidota</taxon>
        <taxon>Bacteroidia</taxon>
        <taxon>Bacteroidales</taxon>
        <taxon>Bacteroidaceae</taxon>
        <taxon>Bacteroides</taxon>
    </lineage>
</organism>